<evidence type="ECO:0000256" key="4">
    <source>
        <dbReference type="ARBA" id="ARBA00022801"/>
    </source>
</evidence>
<dbReference type="InterPro" id="IPR017850">
    <property type="entry name" value="Alkaline_phosphatase_core_sf"/>
</dbReference>
<keyword evidence="8" id="KW-1185">Reference proteome</keyword>
<keyword evidence="5" id="KW-0325">Glycoprotein</keyword>
<dbReference type="PANTHER" id="PTHR43108">
    <property type="entry name" value="N-ACETYLGLUCOSAMINE-6-SULFATASE FAMILY MEMBER"/>
    <property type="match status" value="1"/>
</dbReference>
<dbReference type="SUPFAM" id="SSF53649">
    <property type="entry name" value="Alkaline phosphatase-like"/>
    <property type="match status" value="1"/>
</dbReference>
<dbReference type="PROSITE" id="PS00523">
    <property type="entry name" value="SULFATASE_1"/>
    <property type="match status" value="1"/>
</dbReference>
<dbReference type="Proteomes" id="UP001235939">
    <property type="component" value="Chromosome 01"/>
</dbReference>
<evidence type="ECO:0000256" key="2">
    <source>
        <dbReference type="ARBA" id="ARBA00008779"/>
    </source>
</evidence>
<reference evidence="7 8" key="1">
    <citation type="submission" date="2022-01" db="EMBL/GenBank/DDBJ databases">
        <title>A chromosomal length assembly of Cordylochernes scorpioides.</title>
        <authorList>
            <person name="Zeh D."/>
            <person name="Zeh J."/>
        </authorList>
    </citation>
    <scope>NUCLEOTIDE SEQUENCE [LARGE SCALE GENOMIC DNA]</scope>
    <source>
        <strain evidence="7">IN4F17</strain>
        <tissue evidence="7">Whole Body</tissue>
    </source>
</reference>
<proteinExistence type="inferred from homology"/>
<dbReference type="EMBL" id="CP092863">
    <property type="protein sequence ID" value="UYV61170.1"/>
    <property type="molecule type" value="Genomic_DNA"/>
</dbReference>
<feature type="domain" description="Sulfatase N-terminal" evidence="6">
    <location>
        <begin position="25"/>
        <end position="295"/>
    </location>
</feature>
<comment type="cofactor">
    <cofactor evidence="1">
        <name>Ca(2+)</name>
        <dbReference type="ChEBI" id="CHEBI:29108"/>
    </cofactor>
</comment>
<accession>A0ABY6K1U7</accession>
<gene>
    <name evidence="7" type="ORF">LAZ67_1003697</name>
</gene>
<dbReference type="InterPro" id="IPR024607">
    <property type="entry name" value="Sulfatase_CS"/>
</dbReference>
<name>A0ABY6K1U7_9ARAC</name>
<keyword evidence="3" id="KW-0732">Signal</keyword>
<sequence length="318" mass="34933">MKEEEDIYTVYHPYYNIQTLPSVCVCVADDAGFEGGLFSHPACQTPHLDSLAQRSILFRKSFGAVSSCSPSRASILTGLPPHQSGMYGLHHAMHHFQAFDAVQSLPRILSQHGIKTGIIGKKHVGPEAVFPFDFAQTEENNPVNQVGRNITKIKLLVREFLQQYHGTNPWMLYIGFHDPHRCGHTNPELGQFCEKFGADGAIPDWTPQHYTPDMVEVPYFVPDTPASRSDLAAQYTSIGRMDQGVGIVLKELARVGALDSTLVIYTSDNGISFPAGRTNLYDSGLAVPLLVAVPGADFSQLFRIPGVGPLLRSINRVS</sequence>
<dbReference type="Pfam" id="PF00884">
    <property type="entry name" value="Sulfatase"/>
    <property type="match status" value="1"/>
</dbReference>
<evidence type="ECO:0000256" key="1">
    <source>
        <dbReference type="ARBA" id="ARBA00001913"/>
    </source>
</evidence>
<evidence type="ECO:0000256" key="5">
    <source>
        <dbReference type="ARBA" id="ARBA00023180"/>
    </source>
</evidence>
<dbReference type="Gene3D" id="3.40.720.10">
    <property type="entry name" value="Alkaline Phosphatase, subunit A"/>
    <property type="match status" value="1"/>
</dbReference>
<protein>
    <submittedName>
        <fullName evidence="7">SGSH</fullName>
    </submittedName>
</protein>
<evidence type="ECO:0000256" key="3">
    <source>
        <dbReference type="ARBA" id="ARBA00022729"/>
    </source>
</evidence>
<comment type="similarity">
    <text evidence="2">Belongs to the sulfatase family.</text>
</comment>
<dbReference type="PANTHER" id="PTHR43108:SF6">
    <property type="entry name" value="N-SULPHOGLUCOSAMINE SULPHOHYDROLASE"/>
    <property type="match status" value="1"/>
</dbReference>
<evidence type="ECO:0000313" key="7">
    <source>
        <dbReference type="EMBL" id="UYV61170.1"/>
    </source>
</evidence>
<evidence type="ECO:0000313" key="8">
    <source>
        <dbReference type="Proteomes" id="UP001235939"/>
    </source>
</evidence>
<keyword evidence="4" id="KW-0378">Hydrolase</keyword>
<organism evidence="7 8">
    <name type="scientific">Cordylochernes scorpioides</name>
    <dbReference type="NCBI Taxonomy" id="51811"/>
    <lineage>
        <taxon>Eukaryota</taxon>
        <taxon>Metazoa</taxon>
        <taxon>Ecdysozoa</taxon>
        <taxon>Arthropoda</taxon>
        <taxon>Chelicerata</taxon>
        <taxon>Arachnida</taxon>
        <taxon>Pseudoscorpiones</taxon>
        <taxon>Cheliferoidea</taxon>
        <taxon>Chernetidae</taxon>
        <taxon>Cordylochernes</taxon>
    </lineage>
</organism>
<dbReference type="InterPro" id="IPR000917">
    <property type="entry name" value="Sulfatase_N"/>
</dbReference>
<evidence type="ECO:0000259" key="6">
    <source>
        <dbReference type="Pfam" id="PF00884"/>
    </source>
</evidence>